<dbReference type="Proteomes" id="UP000237983">
    <property type="component" value="Unassembled WGS sequence"/>
</dbReference>
<organism evidence="1 2">
    <name type="scientific">Glaciihabitans tibetensis</name>
    <dbReference type="NCBI Taxonomy" id="1266600"/>
    <lineage>
        <taxon>Bacteria</taxon>
        <taxon>Bacillati</taxon>
        <taxon>Actinomycetota</taxon>
        <taxon>Actinomycetes</taxon>
        <taxon>Micrococcales</taxon>
        <taxon>Microbacteriaceae</taxon>
        <taxon>Glaciihabitans</taxon>
    </lineage>
</organism>
<dbReference type="AlphaFoldDB" id="A0A2T0VCL0"/>
<accession>A0A2T0VCL0</accession>
<protein>
    <recommendedName>
        <fullName evidence="3">PASTA domain-containing protein</fullName>
    </recommendedName>
</protein>
<comment type="caution">
    <text evidence="1">The sequence shown here is derived from an EMBL/GenBank/DDBJ whole genome shotgun (WGS) entry which is preliminary data.</text>
</comment>
<sequence>MGGHARRPPHPIAHEAVSAYRHTMVDSDPRRVVTVPDVVGMPFHIGRDVAADVHVALANPDPDGPPIASLAWPGLYYIVRQDPAPGTSLHEWDSVRVDVVKYGD</sequence>
<evidence type="ECO:0000313" key="1">
    <source>
        <dbReference type="EMBL" id="PRY67910.1"/>
    </source>
</evidence>
<keyword evidence="2" id="KW-1185">Reference proteome</keyword>
<gene>
    <name evidence="1" type="ORF">B0I08_10571</name>
</gene>
<evidence type="ECO:0008006" key="3">
    <source>
        <dbReference type="Google" id="ProtNLM"/>
    </source>
</evidence>
<dbReference type="EMBL" id="PVTL01000005">
    <property type="protein sequence ID" value="PRY67910.1"/>
    <property type="molecule type" value="Genomic_DNA"/>
</dbReference>
<proteinExistence type="predicted"/>
<evidence type="ECO:0000313" key="2">
    <source>
        <dbReference type="Proteomes" id="UP000237983"/>
    </source>
</evidence>
<reference evidence="1 2" key="1">
    <citation type="submission" date="2018-03" db="EMBL/GenBank/DDBJ databases">
        <title>Genomic Encyclopedia of Type Strains, Phase III (KMG-III): the genomes of soil and plant-associated and newly described type strains.</title>
        <authorList>
            <person name="Whitman W."/>
        </authorList>
    </citation>
    <scope>NUCLEOTIDE SEQUENCE [LARGE SCALE GENOMIC DNA]</scope>
    <source>
        <strain evidence="1 2">CGMCC 1.12484</strain>
    </source>
</reference>
<name>A0A2T0VCL0_9MICO</name>